<proteinExistence type="predicted"/>
<dbReference type="Proteomes" id="UP000234323">
    <property type="component" value="Unassembled WGS sequence"/>
</dbReference>
<dbReference type="GO" id="GO:0005737">
    <property type="term" value="C:cytoplasm"/>
    <property type="evidence" value="ECO:0007669"/>
    <property type="project" value="TreeGrafter"/>
</dbReference>
<dbReference type="Gene3D" id="3.30.1140.40">
    <property type="entry name" value="Tctex-1"/>
    <property type="match status" value="1"/>
</dbReference>
<protein>
    <submittedName>
        <fullName evidence="1">Uncharacterized protein</fullName>
    </submittedName>
</protein>
<dbReference type="GO" id="GO:0007018">
    <property type="term" value="P:microtubule-based movement"/>
    <property type="evidence" value="ECO:0007669"/>
    <property type="project" value="TreeGrafter"/>
</dbReference>
<dbReference type="VEuPathDB" id="FungiDB:RhiirA1_518151"/>
<dbReference type="PANTHER" id="PTHR21255:SF7">
    <property type="entry name" value="DYNEIN LIGHT CHAIN TCTEX-TYPE PROTEIN 2B"/>
    <property type="match status" value="1"/>
</dbReference>
<dbReference type="OrthoDB" id="10260741at2759"/>
<dbReference type="GO" id="GO:0005868">
    <property type="term" value="C:cytoplasmic dynein complex"/>
    <property type="evidence" value="ECO:0007669"/>
    <property type="project" value="TreeGrafter"/>
</dbReference>
<keyword evidence="2" id="KW-1185">Reference proteome</keyword>
<dbReference type="InterPro" id="IPR038586">
    <property type="entry name" value="Tctex-1-like_sf"/>
</dbReference>
<gene>
    <name evidence="1" type="ORF">RhiirA4_529540</name>
</gene>
<accession>A0A2I1GU49</accession>
<dbReference type="Pfam" id="PF03645">
    <property type="entry name" value="Tctex-1"/>
    <property type="match status" value="1"/>
</dbReference>
<dbReference type="EMBL" id="LLXI01000834">
    <property type="protein sequence ID" value="PKY50169.1"/>
    <property type="molecule type" value="Genomic_DNA"/>
</dbReference>
<reference evidence="1 2" key="1">
    <citation type="submission" date="2015-10" db="EMBL/GenBank/DDBJ databases">
        <title>Genome analyses suggest a sexual origin of heterokaryosis in a supposedly ancient asexual fungus.</title>
        <authorList>
            <person name="Ropars J."/>
            <person name="Sedzielewska K."/>
            <person name="Noel J."/>
            <person name="Charron P."/>
            <person name="Farinelli L."/>
            <person name="Marton T."/>
            <person name="Kruger M."/>
            <person name="Pelin A."/>
            <person name="Brachmann A."/>
            <person name="Corradi N."/>
        </authorList>
    </citation>
    <scope>NUCLEOTIDE SEQUENCE [LARGE SCALE GENOMIC DNA]</scope>
    <source>
        <strain evidence="1 2">A4</strain>
    </source>
</reference>
<dbReference type="VEuPathDB" id="FungiDB:FUN_002521"/>
<dbReference type="AlphaFoldDB" id="A0A2I1GU49"/>
<evidence type="ECO:0000313" key="2">
    <source>
        <dbReference type="Proteomes" id="UP000234323"/>
    </source>
</evidence>
<name>A0A2I1GU49_9GLOM</name>
<dbReference type="PANTHER" id="PTHR21255">
    <property type="entry name" value="T-COMPLEX-ASSOCIATED-TESTIS-EXPRESSED 1/ DYNEIN LIGHT CHAIN"/>
    <property type="match status" value="1"/>
</dbReference>
<dbReference type="VEuPathDB" id="FungiDB:RhiirFUN_002592"/>
<dbReference type="GO" id="GO:0045505">
    <property type="term" value="F:dynein intermediate chain binding"/>
    <property type="evidence" value="ECO:0007669"/>
    <property type="project" value="TreeGrafter"/>
</dbReference>
<dbReference type="InterPro" id="IPR005334">
    <property type="entry name" value="Tctex-1-like"/>
</dbReference>
<comment type="caution">
    <text evidence="1">The sequence shown here is derived from an EMBL/GenBank/DDBJ whole genome shotgun (WGS) entry which is preliminary data.</text>
</comment>
<organism evidence="1 2">
    <name type="scientific">Rhizophagus irregularis</name>
    <dbReference type="NCBI Taxonomy" id="588596"/>
    <lineage>
        <taxon>Eukaryota</taxon>
        <taxon>Fungi</taxon>
        <taxon>Fungi incertae sedis</taxon>
        <taxon>Mucoromycota</taxon>
        <taxon>Glomeromycotina</taxon>
        <taxon>Glomeromycetes</taxon>
        <taxon>Glomerales</taxon>
        <taxon>Glomeraceae</taxon>
        <taxon>Rhizophagus</taxon>
    </lineage>
</organism>
<sequence>METSEIVTDEFLNKENKENQYEELPKPFDFPPLINNGFDLERRGSNDSNFSLRPSYKQKFKPSIARTLIQQILNQRLNNALYDKDQAPGWAHEISHEIKQKLIDLELTRYKYIVNVTIMENKCAGARIQCTCAWDMDTDNVAHETFKNDSIVCTIMAFGVCFY</sequence>
<dbReference type="CDD" id="cd21459">
    <property type="entry name" value="DLC-like_TCTEX1D2"/>
    <property type="match status" value="1"/>
</dbReference>
<evidence type="ECO:0000313" key="1">
    <source>
        <dbReference type="EMBL" id="PKY50169.1"/>
    </source>
</evidence>